<feature type="domain" description="Major facilitator superfamily (MFS) profile" evidence="14">
    <location>
        <begin position="1"/>
        <end position="389"/>
    </location>
</feature>
<keyword evidence="11" id="KW-0046">Antibiotic resistance</keyword>
<evidence type="ECO:0000256" key="4">
    <source>
        <dbReference type="ARBA" id="ARBA00022449"/>
    </source>
</evidence>
<evidence type="ECO:0000256" key="2">
    <source>
        <dbReference type="ARBA" id="ARBA00004141"/>
    </source>
</evidence>
<evidence type="ECO:0000259" key="14">
    <source>
        <dbReference type="PROSITE" id="PS50850"/>
    </source>
</evidence>
<dbReference type="EMBL" id="CP009440">
    <property type="protein sequence ID" value="AJI52985.1"/>
    <property type="molecule type" value="Genomic_DNA"/>
</dbReference>
<evidence type="ECO:0000256" key="9">
    <source>
        <dbReference type="ARBA" id="ARBA00023065"/>
    </source>
</evidence>
<evidence type="ECO:0000256" key="10">
    <source>
        <dbReference type="ARBA" id="ARBA00023136"/>
    </source>
</evidence>
<dbReference type="OrthoDB" id="5653806at2"/>
<evidence type="ECO:0000256" key="13">
    <source>
        <dbReference type="SAM" id="Phobius"/>
    </source>
</evidence>
<dbReference type="PANTHER" id="PTHR23501:SF188">
    <property type="entry name" value="TETRACYCLINE RESISTANCE PROTEIN"/>
    <property type="match status" value="1"/>
</dbReference>
<dbReference type="GO" id="GO:0015297">
    <property type="term" value="F:antiporter activity"/>
    <property type="evidence" value="ECO:0007669"/>
    <property type="project" value="UniProtKB-KW"/>
</dbReference>
<dbReference type="PROSITE" id="PS50850">
    <property type="entry name" value="MFS"/>
    <property type="match status" value="1"/>
</dbReference>
<dbReference type="Pfam" id="PF07690">
    <property type="entry name" value="MFS_1"/>
    <property type="match status" value="1"/>
</dbReference>
<evidence type="ECO:0000313" key="16">
    <source>
        <dbReference type="Proteomes" id="UP000031830"/>
    </source>
</evidence>
<dbReference type="PANTHER" id="PTHR23501">
    <property type="entry name" value="MAJOR FACILITATOR SUPERFAMILY"/>
    <property type="match status" value="1"/>
</dbReference>
<feature type="transmembrane region" description="Helical" evidence="13">
    <location>
        <begin position="99"/>
        <end position="120"/>
    </location>
</feature>
<organism evidence="15 16">
    <name type="scientific">Francisella philomiragia</name>
    <dbReference type="NCBI Taxonomy" id="28110"/>
    <lineage>
        <taxon>Bacteria</taxon>
        <taxon>Pseudomonadati</taxon>
        <taxon>Pseudomonadota</taxon>
        <taxon>Gammaproteobacteria</taxon>
        <taxon>Thiotrichales</taxon>
        <taxon>Francisellaceae</taxon>
        <taxon>Francisella</taxon>
    </lineage>
</organism>
<evidence type="ECO:0000256" key="1">
    <source>
        <dbReference type="ARBA" id="ARBA00003279"/>
    </source>
</evidence>
<keyword evidence="8 13" id="KW-1133">Transmembrane helix</keyword>
<dbReference type="GO" id="GO:1902600">
    <property type="term" value="P:proton transmembrane transport"/>
    <property type="evidence" value="ECO:0007669"/>
    <property type="project" value="UniProtKB-KW"/>
</dbReference>
<feature type="transmembrane region" description="Helical" evidence="13">
    <location>
        <begin position="339"/>
        <end position="358"/>
    </location>
</feature>
<feature type="transmembrane region" description="Helical" evidence="13">
    <location>
        <begin position="302"/>
        <end position="319"/>
    </location>
</feature>
<dbReference type="InterPro" id="IPR036259">
    <property type="entry name" value="MFS_trans_sf"/>
</dbReference>
<feature type="transmembrane region" description="Helical" evidence="13">
    <location>
        <begin position="275"/>
        <end position="296"/>
    </location>
</feature>
<keyword evidence="5" id="KW-1003">Cell membrane</keyword>
<dbReference type="Gene3D" id="1.20.1720.10">
    <property type="entry name" value="Multidrug resistance protein D"/>
    <property type="match status" value="1"/>
</dbReference>
<proteinExistence type="inferred from homology"/>
<gene>
    <name evidence="15" type="ORF">LA55_73</name>
</gene>
<feature type="transmembrane region" description="Helical" evidence="13">
    <location>
        <begin position="132"/>
        <end position="153"/>
    </location>
</feature>
<feature type="transmembrane region" description="Helical" evidence="13">
    <location>
        <begin position="74"/>
        <end position="93"/>
    </location>
</feature>
<sequence>MKNYKVILLLSYISIASASAVIINPALPYIATQLDLAAGTVEWLVSIFLVGYVMGQIIYGPLAKRYGDVNTLRIGLLINIVGIIICLFGGYILSMSILLVGRFITAIGSSAGLVCTFIILNNSVEPSRAKIALSFATISFALSVSLAVLIGGVISTYTNWNYCFYVLLIHGLVMLGCSFMYQNNKDLGYVLNITNILNGYSDALSNKKLIIFALTIGVMTVFSYCYSTASPFITHQMFGFSSAQYGLWNTMTIVGILVGSFMVARIINKYTSESILIIALIVLIVLFILLALLYFLGAVTPIVFFGLATLMYFVANFIYPAASHLASNAIECRANASSAMNFVNMLTAVIGVTIMGYIPLAYMWSFILICLVLPVVCLLLIFTTVSKSA</sequence>
<protein>
    <recommendedName>
        <fullName evidence="12">Tetracycline resistance protein</fullName>
    </recommendedName>
</protein>
<keyword evidence="4" id="KW-0813">Transport</keyword>
<dbReference type="InterPro" id="IPR020846">
    <property type="entry name" value="MFS_dom"/>
</dbReference>
<dbReference type="GO" id="GO:0046677">
    <property type="term" value="P:response to antibiotic"/>
    <property type="evidence" value="ECO:0007669"/>
    <property type="project" value="UniProtKB-KW"/>
</dbReference>
<evidence type="ECO:0000256" key="5">
    <source>
        <dbReference type="ARBA" id="ARBA00022475"/>
    </source>
</evidence>
<feature type="transmembrane region" description="Helical" evidence="13">
    <location>
        <begin position="364"/>
        <end position="385"/>
    </location>
</feature>
<evidence type="ECO:0000313" key="15">
    <source>
        <dbReference type="EMBL" id="AJI52985.1"/>
    </source>
</evidence>
<dbReference type="RefSeq" id="WP_044525390.1">
    <property type="nucleotide sequence ID" value="NZ_CP009440.1"/>
</dbReference>
<evidence type="ECO:0000256" key="12">
    <source>
        <dbReference type="ARBA" id="ARBA00040630"/>
    </source>
</evidence>
<dbReference type="SUPFAM" id="SSF103473">
    <property type="entry name" value="MFS general substrate transporter"/>
    <property type="match status" value="1"/>
</dbReference>
<evidence type="ECO:0000256" key="7">
    <source>
        <dbReference type="ARBA" id="ARBA00022781"/>
    </source>
</evidence>
<dbReference type="InterPro" id="IPR011701">
    <property type="entry name" value="MFS"/>
</dbReference>
<keyword evidence="6 13" id="KW-0812">Transmembrane</keyword>
<feature type="transmembrane region" description="Helical" evidence="13">
    <location>
        <begin position="209"/>
        <end position="233"/>
    </location>
</feature>
<dbReference type="GO" id="GO:0005886">
    <property type="term" value="C:plasma membrane"/>
    <property type="evidence" value="ECO:0007669"/>
    <property type="project" value="TreeGrafter"/>
</dbReference>
<comment type="function">
    <text evidence="1">Resistance to tetracycline by an active tetracycline efflux. This is an energy-dependent process that decreases the accumulation of the antibiotic in whole cells. This protein functions as a metal-tetracycline/H(+) antiporter.</text>
</comment>
<evidence type="ECO:0000256" key="6">
    <source>
        <dbReference type="ARBA" id="ARBA00022692"/>
    </source>
</evidence>
<dbReference type="KEGG" id="fpz:LA55_73"/>
<reference evidence="15 16" key="1">
    <citation type="journal article" date="2015" name="Genome Announc.">
        <title>Genome sequencing of 18 francisella strains to aid in assay development and testing.</title>
        <authorList>
            <person name="Johnson S.L."/>
            <person name="Daligault H.E."/>
            <person name="Davenport K.W."/>
            <person name="Coyne S.R."/>
            <person name="Frey K.G."/>
            <person name="Koroleva G.I."/>
            <person name="Broomall S.M."/>
            <person name="Bishop-Lilly K.A."/>
            <person name="Bruce D.C."/>
            <person name="Chertkov O."/>
            <person name="Freitas T."/>
            <person name="Jaissle J."/>
            <person name="Ladner J.T."/>
            <person name="Rosenzweig C.N."/>
            <person name="Gibbons H.S."/>
            <person name="Palacios G.F."/>
            <person name="Redden C.L."/>
            <person name="Xu Y."/>
            <person name="Minogue T.D."/>
            <person name="Chain P.S."/>
        </authorList>
    </citation>
    <scope>NUCLEOTIDE SEQUENCE [LARGE SCALE GENOMIC DNA]</scope>
    <source>
        <strain evidence="15 16">GA01-2794</strain>
    </source>
</reference>
<keyword evidence="7" id="KW-0375">Hydrogen ion transport</keyword>
<name>A0A0B6CVZ4_9GAMM</name>
<evidence type="ECO:0000256" key="8">
    <source>
        <dbReference type="ARBA" id="ARBA00022989"/>
    </source>
</evidence>
<dbReference type="AlphaFoldDB" id="A0A0B6CVZ4"/>
<evidence type="ECO:0000256" key="3">
    <source>
        <dbReference type="ARBA" id="ARBA00007520"/>
    </source>
</evidence>
<dbReference type="Proteomes" id="UP000031830">
    <property type="component" value="Chromosome"/>
</dbReference>
<accession>A0A0B6CVZ4</accession>
<evidence type="ECO:0000256" key="11">
    <source>
        <dbReference type="ARBA" id="ARBA00023251"/>
    </source>
</evidence>
<keyword evidence="9" id="KW-0406">Ion transport</keyword>
<feature type="transmembrane region" description="Helical" evidence="13">
    <location>
        <begin position="7"/>
        <end position="31"/>
    </location>
</feature>
<feature type="transmembrane region" description="Helical" evidence="13">
    <location>
        <begin position="245"/>
        <end position="263"/>
    </location>
</feature>
<comment type="subcellular location">
    <subcellularLocation>
        <location evidence="2">Membrane</location>
        <topology evidence="2">Multi-pass membrane protein</topology>
    </subcellularLocation>
</comment>
<keyword evidence="10 13" id="KW-0472">Membrane</keyword>
<keyword evidence="4" id="KW-0050">Antiport</keyword>
<feature type="transmembrane region" description="Helical" evidence="13">
    <location>
        <begin position="159"/>
        <end position="181"/>
    </location>
</feature>
<feature type="transmembrane region" description="Helical" evidence="13">
    <location>
        <begin position="43"/>
        <end position="62"/>
    </location>
</feature>
<comment type="similarity">
    <text evidence="3">Belongs to the major facilitator superfamily. TCR/Tet family.</text>
</comment>